<reference evidence="2" key="1">
    <citation type="submission" date="2021-11" db="EMBL/GenBank/DDBJ databases">
        <title>Genome sequence of Xylella taiwanensis PLS432.</title>
        <authorList>
            <person name="Weng L.-W."/>
            <person name="Su C.-C."/>
            <person name="Tsai C.-W."/>
            <person name="Kuo C.-H."/>
        </authorList>
    </citation>
    <scope>NUCLEOTIDE SEQUENCE</scope>
    <source>
        <strain evidence="2">PLS432</strain>
    </source>
</reference>
<comment type="caution">
    <text evidence="2">The sequence shown here is derived from an EMBL/GenBank/DDBJ whole genome shotgun (WGS) entry which is preliminary data.</text>
</comment>
<sequence length="49" mass="5334">MSDRLGDRHSTDQGSKRIGALAARQRRRAPARGASTTMPMLTVHAQNVC</sequence>
<dbReference type="RefSeq" id="WP_160165150.1">
    <property type="nucleotide sequence ID" value="NZ_CP053627.1"/>
</dbReference>
<dbReference type="Proteomes" id="UP001430701">
    <property type="component" value="Unassembled WGS sequence"/>
</dbReference>
<dbReference type="GeneID" id="68899989"/>
<feature type="region of interest" description="Disordered" evidence="1">
    <location>
        <begin position="1"/>
        <end position="49"/>
    </location>
</feature>
<feature type="compositionally biased region" description="Basic and acidic residues" evidence="1">
    <location>
        <begin position="1"/>
        <end position="15"/>
    </location>
</feature>
<accession>A0ABS8TSN2</accession>
<dbReference type="EMBL" id="JAJPPU010000002">
    <property type="protein sequence ID" value="MCD8473114.1"/>
    <property type="molecule type" value="Genomic_DNA"/>
</dbReference>
<proteinExistence type="predicted"/>
<protein>
    <submittedName>
        <fullName evidence="2">Uncharacterized protein</fullName>
    </submittedName>
</protein>
<name>A0ABS8TSN2_9GAMM</name>
<keyword evidence="3" id="KW-1185">Reference proteome</keyword>
<feature type="compositionally biased region" description="Polar residues" evidence="1">
    <location>
        <begin position="35"/>
        <end position="49"/>
    </location>
</feature>
<evidence type="ECO:0000313" key="3">
    <source>
        <dbReference type="Proteomes" id="UP001430701"/>
    </source>
</evidence>
<gene>
    <name evidence="2" type="ORF">LPH55_06460</name>
</gene>
<evidence type="ECO:0000313" key="2">
    <source>
        <dbReference type="EMBL" id="MCD8473114.1"/>
    </source>
</evidence>
<evidence type="ECO:0000256" key="1">
    <source>
        <dbReference type="SAM" id="MobiDB-lite"/>
    </source>
</evidence>
<organism evidence="2 3">
    <name type="scientific">Xylella taiwanensis</name>
    <dbReference type="NCBI Taxonomy" id="1444770"/>
    <lineage>
        <taxon>Bacteria</taxon>
        <taxon>Pseudomonadati</taxon>
        <taxon>Pseudomonadota</taxon>
        <taxon>Gammaproteobacteria</taxon>
        <taxon>Lysobacterales</taxon>
        <taxon>Lysobacteraceae</taxon>
        <taxon>Xylella</taxon>
    </lineage>
</organism>